<evidence type="ECO:0000256" key="1">
    <source>
        <dbReference type="SAM" id="MobiDB-lite"/>
    </source>
</evidence>
<protein>
    <submittedName>
        <fullName evidence="2">Uncharacterized protein</fullName>
    </submittedName>
</protein>
<accession>A0A5E5NZF9</accession>
<evidence type="ECO:0000313" key="3">
    <source>
        <dbReference type="Proteomes" id="UP000364291"/>
    </source>
</evidence>
<feature type="region of interest" description="Disordered" evidence="1">
    <location>
        <begin position="1"/>
        <end position="29"/>
    </location>
</feature>
<dbReference type="EMBL" id="CABPSX010000001">
    <property type="protein sequence ID" value="VVG69688.1"/>
    <property type="molecule type" value="Genomic_DNA"/>
</dbReference>
<reference evidence="2 3" key="1">
    <citation type="submission" date="2019-08" db="EMBL/GenBank/DDBJ databases">
        <authorList>
            <person name="Peeters C."/>
        </authorList>
    </citation>
    <scope>NUCLEOTIDE SEQUENCE [LARGE SCALE GENOMIC DNA]</scope>
    <source>
        <strain evidence="2 3">LMG 18089</strain>
    </source>
</reference>
<name>A0A5E5NZF9_9BURK</name>
<sequence>MKARREAEATGSRQVPGDTAIQAPLFSGR</sequence>
<evidence type="ECO:0000313" key="2">
    <source>
        <dbReference type="EMBL" id="VVG69688.1"/>
    </source>
</evidence>
<proteinExistence type="predicted"/>
<dbReference type="AlphaFoldDB" id="A0A5E5NZF9"/>
<dbReference type="Proteomes" id="UP000364291">
    <property type="component" value="Unassembled WGS sequence"/>
</dbReference>
<organism evidence="2 3">
    <name type="scientific">Pandoraea apista</name>
    <dbReference type="NCBI Taxonomy" id="93218"/>
    <lineage>
        <taxon>Bacteria</taxon>
        <taxon>Pseudomonadati</taxon>
        <taxon>Pseudomonadota</taxon>
        <taxon>Betaproteobacteria</taxon>
        <taxon>Burkholderiales</taxon>
        <taxon>Burkholderiaceae</taxon>
        <taxon>Pandoraea</taxon>
    </lineage>
</organism>
<gene>
    <name evidence="2" type="ORF">PAP18089_00645</name>
</gene>